<dbReference type="Pfam" id="PF02581">
    <property type="entry name" value="TMP-TENI"/>
    <property type="match status" value="1"/>
</dbReference>
<dbReference type="EMBL" id="AGWQ01000003">
    <property type="protein sequence ID" value="EJZ87680.1"/>
    <property type="molecule type" value="Genomic_DNA"/>
</dbReference>
<comment type="catalytic activity">
    <reaction evidence="8 10 11">
        <text>2-(2-carboxy-4-methylthiazol-5-yl)ethyl phosphate + 4-amino-2-methyl-5-(diphosphooxymethyl)pyrimidine + 2 H(+) = thiamine phosphate + CO2 + diphosphate</text>
        <dbReference type="Rhea" id="RHEA:47848"/>
        <dbReference type="ChEBI" id="CHEBI:15378"/>
        <dbReference type="ChEBI" id="CHEBI:16526"/>
        <dbReference type="ChEBI" id="CHEBI:33019"/>
        <dbReference type="ChEBI" id="CHEBI:37575"/>
        <dbReference type="ChEBI" id="CHEBI:57841"/>
        <dbReference type="ChEBI" id="CHEBI:62890"/>
        <dbReference type="EC" id="2.5.1.3"/>
    </reaction>
</comment>
<feature type="binding site" evidence="10">
    <location>
        <position position="116"/>
    </location>
    <ligand>
        <name>4-amino-2-methyl-5-(diphosphooxymethyl)pyrimidine</name>
        <dbReference type="ChEBI" id="CHEBI:57841"/>
    </ligand>
</feature>
<evidence type="ECO:0000256" key="7">
    <source>
        <dbReference type="ARBA" id="ARBA00047334"/>
    </source>
</evidence>
<evidence type="ECO:0000256" key="3">
    <source>
        <dbReference type="ARBA" id="ARBA00022679"/>
    </source>
</evidence>
<feature type="binding site" evidence="10">
    <location>
        <begin position="194"/>
        <end position="195"/>
    </location>
    <ligand>
        <name>2-[(2R,5Z)-2-carboxy-4-methylthiazol-5(2H)-ylidene]ethyl phosphate</name>
        <dbReference type="ChEBI" id="CHEBI:62899"/>
    </ligand>
</feature>
<dbReference type="PATRIC" id="fig|883077.3.peg.295"/>
<organism evidence="14 15">
    <name type="scientific">Schaalia turicensis ACS-279-V-Col4</name>
    <dbReference type="NCBI Taxonomy" id="883077"/>
    <lineage>
        <taxon>Bacteria</taxon>
        <taxon>Bacillati</taxon>
        <taxon>Actinomycetota</taxon>
        <taxon>Actinomycetes</taxon>
        <taxon>Actinomycetales</taxon>
        <taxon>Actinomycetaceae</taxon>
        <taxon>Schaalia</taxon>
    </lineage>
</organism>
<dbReference type="Proteomes" id="UP000003994">
    <property type="component" value="Unassembled WGS sequence"/>
</dbReference>
<evidence type="ECO:0000256" key="5">
    <source>
        <dbReference type="ARBA" id="ARBA00022842"/>
    </source>
</evidence>
<evidence type="ECO:0000259" key="13">
    <source>
        <dbReference type="Pfam" id="PF02581"/>
    </source>
</evidence>
<comment type="pathway">
    <text evidence="2 10 12">Cofactor biosynthesis; thiamine diphosphate biosynthesis; thiamine phosphate from 4-amino-2-methyl-5-diphosphomethylpyrimidine and 4-methyl-5-(2-phosphoethyl)-thiazole: step 1/1.</text>
</comment>
<dbReference type="InterPro" id="IPR022998">
    <property type="entry name" value="ThiamineP_synth_TenI"/>
</dbReference>
<evidence type="ECO:0000256" key="9">
    <source>
        <dbReference type="ARBA" id="ARBA00047883"/>
    </source>
</evidence>
<comment type="function">
    <text evidence="1 10">Condenses 4-methyl-5-(beta-hydroxyethyl)thiazole monophosphate (THZ-P) and 2-methyl-4-amino-5-hydroxymethyl pyrimidine pyrophosphate (HMP-PP) to form thiamine monophosphate (TMP).</text>
</comment>
<dbReference type="PANTHER" id="PTHR20857">
    <property type="entry name" value="THIAMINE-PHOSPHATE PYROPHOSPHORYLASE"/>
    <property type="match status" value="1"/>
</dbReference>
<comment type="catalytic activity">
    <reaction evidence="7 10 11">
        <text>4-methyl-5-(2-phosphooxyethyl)-thiazole + 4-amino-2-methyl-5-(diphosphooxymethyl)pyrimidine + H(+) = thiamine phosphate + diphosphate</text>
        <dbReference type="Rhea" id="RHEA:22328"/>
        <dbReference type="ChEBI" id="CHEBI:15378"/>
        <dbReference type="ChEBI" id="CHEBI:33019"/>
        <dbReference type="ChEBI" id="CHEBI:37575"/>
        <dbReference type="ChEBI" id="CHEBI:57841"/>
        <dbReference type="ChEBI" id="CHEBI:58296"/>
        <dbReference type="EC" id="2.5.1.3"/>
    </reaction>
</comment>
<evidence type="ECO:0000313" key="14">
    <source>
        <dbReference type="EMBL" id="EJZ87680.1"/>
    </source>
</evidence>
<dbReference type="RefSeq" id="WP_006680514.1">
    <property type="nucleotide sequence ID" value="NZ_JH815208.1"/>
</dbReference>
<proteinExistence type="inferred from homology"/>
<keyword evidence="5 10" id="KW-0460">Magnesium</keyword>
<dbReference type="eggNOG" id="COG0352">
    <property type="taxonomic scope" value="Bacteria"/>
</dbReference>
<dbReference type="GO" id="GO:0004789">
    <property type="term" value="F:thiamine-phosphate diphosphorylase activity"/>
    <property type="evidence" value="ECO:0007669"/>
    <property type="project" value="UniProtKB-UniRule"/>
</dbReference>
<feature type="binding site" evidence="10">
    <location>
        <begin position="143"/>
        <end position="145"/>
    </location>
    <ligand>
        <name>2-[(2R,5Z)-2-carboxy-4-methylthiazol-5(2H)-ylidene]ethyl phosphate</name>
        <dbReference type="ChEBI" id="CHEBI:62899"/>
    </ligand>
</feature>
<dbReference type="STRING" id="883077.HMPREF9241_00308"/>
<evidence type="ECO:0000256" key="12">
    <source>
        <dbReference type="RuleBase" id="RU004253"/>
    </source>
</evidence>
<dbReference type="InterPro" id="IPR013785">
    <property type="entry name" value="Aldolase_TIM"/>
</dbReference>
<dbReference type="PANTHER" id="PTHR20857:SF15">
    <property type="entry name" value="THIAMINE-PHOSPHATE SYNTHASE"/>
    <property type="match status" value="1"/>
</dbReference>
<evidence type="ECO:0000256" key="11">
    <source>
        <dbReference type="RuleBase" id="RU003826"/>
    </source>
</evidence>
<feature type="binding site" evidence="10">
    <location>
        <position position="97"/>
    </location>
    <ligand>
        <name>Mg(2+)</name>
        <dbReference type="ChEBI" id="CHEBI:18420"/>
    </ligand>
</feature>
<dbReference type="GO" id="GO:0000287">
    <property type="term" value="F:magnesium ion binding"/>
    <property type="evidence" value="ECO:0007669"/>
    <property type="project" value="UniProtKB-UniRule"/>
</dbReference>
<feature type="binding site" evidence="10">
    <location>
        <position position="72"/>
    </location>
    <ligand>
        <name>4-amino-2-methyl-5-(diphosphooxymethyl)pyrimidine</name>
        <dbReference type="ChEBI" id="CHEBI:57841"/>
    </ligand>
</feature>
<feature type="binding site" evidence="10">
    <location>
        <position position="174"/>
    </location>
    <ligand>
        <name>2-[(2R,5Z)-2-carboxy-4-methylthiazol-5(2H)-ylidene]ethyl phosphate</name>
        <dbReference type="ChEBI" id="CHEBI:62899"/>
    </ligand>
</feature>
<dbReference type="CDD" id="cd00564">
    <property type="entry name" value="TMP_TenI"/>
    <property type="match status" value="1"/>
</dbReference>
<dbReference type="HAMAP" id="MF_00097">
    <property type="entry name" value="TMP_synthase"/>
    <property type="match status" value="1"/>
</dbReference>
<dbReference type="GO" id="GO:0009229">
    <property type="term" value="P:thiamine diphosphate biosynthetic process"/>
    <property type="evidence" value="ECO:0007669"/>
    <property type="project" value="UniProtKB-UniRule"/>
</dbReference>
<sequence>MRNAPDLRVYLVTDAEQCESMGRSVLETVEAAVEGGATCVQLRAKTSDGGPFLDEVCEVANAVGDQVPVIVNDRVDVFLAARALGVPVAGVHVGQSDLPAKVVREMIGEVAFLGLSVGTDEEARIAASEGVADHVGLSVLRTTATKTNTPDVLGYDGCERLARLAVMPSVAIGGVGIDDMAPLKARGVNGGAVVSAICCAEDPKQAARDLLNAWSSAPDAGRQEATGVSDR</sequence>
<reference evidence="14 15" key="1">
    <citation type="submission" date="2012-07" db="EMBL/GenBank/DDBJ databases">
        <title>The Genome Sequence of Actinomyces turicensis ACS-279-V-COL4.</title>
        <authorList>
            <consortium name="The Broad Institute Genome Sequencing Platform"/>
            <person name="Earl A."/>
            <person name="Ward D."/>
            <person name="Feldgarden M."/>
            <person name="Gevers D."/>
            <person name="Saerens B."/>
            <person name="Vaneechoutte M."/>
            <person name="Walker B."/>
            <person name="Young S.K."/>
            <person name="Zeng Q."/>
            <person name="Gargeya S."/>
            <person name="Fitzgerald M."/>
            <person name="Haas B."/>
            <person name="Abouelleil A."/>
            <person name="Alvarado L."/>
            <person name="Arachchi H.M."/>
            <person name="Berlin A."/>
            <person name="Chapman S.B."/>
            <person name="Goldberg J."/>
            <person name="Griggs A."/>
            <person name="Gujja S."/>
            <person name="Hansen M."/>
            <person name="Howarth C."/>
            <person name="Imamovic A."/>
            <person name="Larimer J."/>
            <person name="McCowen C."/>
            <person name="Montmayeur A."/>
            <person name="Murphy C."/>
            <person name="Neiman D."/>
            <person name="Pearson M."/>
            <person name="Priest M."/>
            <person name="Roberts A."/>
            <person name="Saif S."/>
            <person name="Shea T."/>
            <person name="Sisk P."/>
            <person name="Sykes S."/>
            <person name="Wortman J."/>
            <person name="Nusbaum C."/>
            <person name="Birren B."/>
        </authorList>
    </citation>
    <scope>NUCLEOTIDE SEQUENCE [LARGE SCALE GENOMIC DNA]</scope>
    <source>
        <strain evidence="14 15">ACS-279-V-Col4</strain>
    </source>
</reference>
<comment type="cofactor">
    <cofactor evidence="10">
        <name>Mg(2+)</name>
        <dbReference type="ChEBI" id="CHEBI:18420"/>
    </cofactor>
    <text evidence="10">Binds 1 Mg(2+) ion per subunit.</text>
</comment>
<comment type="similarity">
    <text evidence="10 11">Belongs to the thiamine-phosphate synthase family.</text>
</comment>
<accession>K0ZIW1</accession>
<dbReference type="AlphaFoldDB" id="K0ZIW1"/>
<evidence type="ECO:0000256" key="1">
    <source>
        <dbReference type="ARBA" id="ARBA00003814"/>
    </source>
</evidence>
<gene>
    <name evidence="10" type="primary">thiE</name>
    <name evidence="14" type="ORF">HMPREF9241_00308</name>
</gene>
<keyword evidence="6 10" id="KW-0784">Thiamine biosynthesis</keyword>
<name>K0ZIW1_9ACTO</name>
<evidence type="ECO:0000256" key="10">
    <source>
        <dbReference type="HAMAP-Rule" id="MF_00097"/>
    </source>
</evidence>
<dbReference type="UniPathway" id="UPA00060">
    <property type="reaction ID" value="UER00141"/>
</dbReference>
<comment type="catalytic activity">
    <reaction evidence="9 10 11">
        <text>2-[(2R,5Z)-2-carboxy-4-methylthiazol-5(2H)-ylidene]ethyl phosphate + 4-amino-2-methyl-5-(diphosphooxymethyl)pyrimidine + 2 H(+) = thiamine phosphate + CO2 + diphosphate</text>
        <dbReference type="Rhea" id="RHEA:47844"/>
        <dbReference type="ChEBI" id="CHEBI:15378"/>
        <dbReference type="ChEBI" id="CHEBI:16526"/>
        <dbReference type="ChEBI" id="CHEBI:33019"/>
        <dbReference type="ChEBI" id="CHEBI:37575"/>
        <dbReference type="ChEBI" id="CHEBI:57841"/>
        <dbReference type="ChEBI" id="CHEBI:62899"/>
        <dbReference type="EC" id="2.5.1.3"/>
    </reaction>
</comment>
<evidence type="ECO:0000313" key="15">
    <source>
        <dbReference type="Proteomes" id="UP000003994"/>
    </source>
</evidence>
<evidence type="ECO:0000256" key="6">
    <source>
        <dbReference type="ARBA" id="ARBA00022977"/>
    </source>
</evidence>
<evidence type="ECO:0000256" key="2">
    <source>
        <dbReference type="ARBA" id="ARBA00005165"/>
    </source>
</evidence>
<dbReference type="InterPro" id="IPR036206">
    <property type="entry name" value="ThiamineP_synth_sf"/>
</dbReference>
<feature type="binding site" evidence="10">
    <location>
        <position position="146"/>
    </location>
    <ligand>
        <name>4-amino-2-methyl-5-(diphosphooxymethyl)pyrimidine</name>
        <dbReference type="ChEBI" id="CHEBI:57841"/>
    </ligand>
</feature>
<keyword evidence="15" id="KW-1185">Reference proteome</keyword>
<dbReference type="InterPro" id="IPR034291">
    <property type="entry name" value="TMP_synthase"/>
</dbReference>
<dbReference type="GO" id="GO:0009228">
    <property type="term" value="P:thiamine biosynthetic process"/>
    <property type="evidence" value="ECO:0007669"/>
    <property type="project" value="UniProtKB-KW"/>
</dbReference>
<evidence type="ECO:0000256" key="8">
    <source>
        <dbReference type="ARBA" id="ARBA00047851"/>
    </source>
</evidence>
<dbReference type="SUPFAM" id="SSF51391">
    <property type="entry name" value="Thiamin phosphate synthase"/>
    <property type="match status" value="1"/>
</dbReference>
<dbReference type="Gene3D" id="3.20.20.70">
    <property type="entry name" value="Aldolase class I"/>
    <property type="match status" value="1"/>
</dbReference>
<keyword evidence="4 10" id="KW-0479">Metal-binding</keyword>
<dbReference type="EC" id="2.5.1.3" evidence="10"/>
<dbReference type="NCBIfam" id="TIGR00693">
    <property type="entry name" value="thiE"/>
    <property type="match status" value="1"/>
</dbReference>
<evidence type="ECO:0000256" key="4">
    <source>
        <dbReference type="ARBA" id="ARBA00022723"/>
    </source>
</evidence>
<dbReference type="HOGENOM" id="CLU_018272_3_2_11"/>
<feature type="binding site" evidence="10">
    <location>
        <position position="73"/>
    </location>
    <ligand>
        <name>Mg(2+)</name>
        <dbReference type="ChEBI" id="CHEBI:18420"/>
    </ligand>
</feature>
<feature type="domain" description="Thiamine phosphate synthase/TenI" evidence="13">
    <location>
        <begin position="9"/>
        <end position="197"/>
    </location>
</feature>
<dbReference type="GO" id="GO:0005737">
    <property type="term" value="C:cytoplasm"/>
    <property type="evidence" value="ECO:0007669"/>
    <property type="project" value="TreeGrafter"/>
</dbReference>
<feature type="binding site" evidence="10">
    <location>
        <begin position="41"/>
        <end position="45"/>
    </location>
    <ligand>
        <name>4-amino-2-methyl-5-(diphosphooxymethyl)pyrimidine</name>
        <dbReference type="ChEBI" id="CHEBI:57841"/>
    </ligand>
</feature>
<keyword evidence="3 10" id="KW-0808">Transferase</keyword>
<comment type="caution">
    <text evidence="14">The sequence shown here is derived from an EMBL/GenBank/DDBJ whole genome shotgun (WGS) entry which is preliminary data.</text>
</comment>
<protein>
    <recommendedName>
        <fullName evidence="10">Thiamine-phosphate synthase</fullName>
        <shortName evidence="10">TP synthase</shortName>
        <shortName evidence="10">TPS</shortName>
        <ecNumber evidence="10">2.5.1.3</ecNumber>
    </recommendedName>
    <alternativeName>
        <fullName evidence="10">Thiamine-phosphate pyrophosphorylase</fullName>
        <shortName evidence="10">TMP pyrophosphorylase</shortName>
        <shortName evidence="10">TMP-PPase</shortName>
    </alternativeName>
</protein>